<proteinExistence type="inferred from homology"/>
<sequence>MVNGKRTYSTDEFRGTIGRTYAESEPWWPEQIRSPPGAPNILIIVLDDVGFGQMSCYGGPVETPNMDKLAANGLRYNNFHTTALCSPTRACLLTGRNHHSVGMASITELATGFPGYNGRMPKDKATVAAMLRENGYNTFCLGKWHNTPDNETGPAGPYDRWPTGEMMGFDRFYGFLGGECNQYAPSLYWDNHPIEPPKLMHEGYHLSEDLADTAKLFIANHESVAPDKPWFMFLAFGACHAPHHVPEEWSDKYKGKFDKGWDKAREETLARQKKMGIVPKNTELAPPNPGVQAWKDLSADEKKLFARFMEVFAGFLSHTDHQIGKLVEFLKEIGDLDNTLIFIISDNGASAEGGLTGSVNEMRWANAIPETVEESLDMIDEIGGPRSYNHYPVGWTQAGNTPFKWYKQYTHYGGIKDPMVVHWPMGISARGEIRSQFHHAIDIVPTILEAVGIEPPEEIGGYQQKRIEGVSMLYSFNDGKVPTKKPIQYFEMLGNRAIWYNGWKAVTYHGRLPWESGSRWTFDEDKWELYNVEDDFSECHDLADKHPEKLRELVELWWAEAGKYNVLPLDDRFHERIQAREELEERTKFTFYPGAVRIPEGSAPNVKNRSHTITAYVEIPKSGAEGVICAIGGVPAGWSLYIKDKKLVYCHNFVGTRYYVRSDTNVPSGEVKIGFEFKKTGENTGKGILTINDKKVGEAKIPHTVPHIYSASESFDIGCDFGSPVTEEYNTPFKFTGTIKKVLIELSGKKHLSPEAETKVAMMRQ</sequence>
<dbReference type="InterPro" id="IPR050738">
    <property type="entry name" value="Sulfatase"/>
</dbReference>
<name>A0AAP2W5D4_9EURY</name>
<evidence type="ECO:0000256" key="4">
    <source>
        <dbReference type="ARBA" id="ARBA00022837"/>
    </source>
</evidence>
<comment type="caution">
    <text evidence="6">The sequence shown here is derived from an EMBL/GenBank/DDBJ whole genome shotgun (WGS) entry which is preliminary data.</text>
</comment>
<dbReference type="Gene3D" id="3.30.1120.10">
    <property type="match status" value="1"/>
</dbReference>
<dbReference type="PROSITE" id="PS00523">
    <property type="entry name" value="SULFATASE_1"/>
    <property type="match status" value="1"/>
</dbReference>
<dbReference type="Pfam" id="PF00884">
    <property type="entry name" value="Sulfatase"/>
    <property type="match status" value="1"/>
</dbReference>
<evidence type="ECO:0000256" key="3">
    <source>
        <dbReference type="ARBA" id="ARBA00022801"/>
    </source>
</evidence>
<dbReference type="CDD" id="cd16025">
    <property type="entry name" value="PAS_like"/>
    <property type="match status" value="1"/>
</dbReference>
<dbReference type="PANTHER" id="PTHR42693:SF43">
    <property type="entry name" value="BLL2667 PROTEIN"/>
    <property type="match status" value="1"/>
</dbReference>
<feature type="domain" description="Sulfatase N-terminal" evidence="5">
    <location>
        <begin position="39"/>
        <end position="453"/>
    </location>
</feature>
<accession>A0AAP2W5D4</accession>
<dbReference type="GO" id="GO:0046872">
    <property type="term" value="F:metal ion binding"/>
    <property type="evidence" value="ECO:0007669"/>
    <property type="project" value="UniProtKB-KW"/>
</dbReference>
<dbReference type="GO" id="GO:0016787">
    <property type="term" value="F:hydrolase activity"/>
    <property type="evidence" value="ECO:0007669"/>
    <property type="project" value="UniProtKB-KW"/>
</dbReference>
<evidence type="ECO:0000313" key="6">
    <source>
        <dbReference type="EMBL" id="MCD1294193.1"/>
    </source>
</evidence>
<keyword evidence="2" id="KW-0479">Metal-binding</keyword>
<evidence type="ECO:0000313" key="7">
    <source>
        <dbReference type="Proteomes" id="UP001320159"/>
    </source>
</evidence>
<comment type="similarity">
    <text evidence="1">Belongs to the sulfatase family.</text>
</comment>
<dbReference type="InterPro" id="IPR024607">
    <property type="entry name" value="Sulfatase_CS"/>
</dbReference>
<organism evidence="6 7">
    <name type="scientific">Methanooceanicella nereidis</name>
    <dbReference type="NCBI Taxonomy" id="2052831"/>
    <lineage>
        <taxon>Archaea</taxon>
        <taxon>Methanobacteriati</taxon>
        <taxon>Methanobacteriota</taxon>
        <taxon>Stenosarchaea group</taxon>
        <taxon>Methanomicrobia</taxon>
        <taxon>Methanocellales</taxon>
        <taxon>Methanocellaceae</taxon>
        <taxon>Methanooceanicella</taxon>
    </lineage>
</organism>
<reference evidence="6 7" key="1">
    <citation type="submission" date="2017-11" db="EMBL/GenBank/DDBJ databases">
        <title>Isolation and Characterization of Family Methanocellaceae Species from Potential Methane Hydrate Area Offshore Southwestern Taiwan.</title>
        <authorList>
            <person name="Zhang W.-L."/>
            <person name="Chen W.-C."/>
            <person name="Lai M.-C."/>
            <person name="Chen S.-C."/>
        </authorList>
    </citation>
    <scope>NUCLEOTIDE SEQUENCE [LARGE SCALE GENOMIC DNA]</scope>
    <source>
        <strain evidence="6 7">CWC-04</strain>
    </source>
</reference>
<dbReference type="EMBL" id="PGCK01000003">
    <property type="protein sequence ID" value="MCD1294193.1"/>
    <property type="molecule type" value="Genomic_DNA"/>
</dbReference>
<dbReference type="RefSeq" id="WP_230740946.1">
    <property type="nucleotide sequence ID" value="NZ_PGCK01000003.1"/>
</dbReference>
<dbReference type="Gene3D" id="3.40.720.10">
    <property type="entry name" value="Alkaline Phosphatase, subunit A"/>
    <property type="match status" value="1"/>
</dbReference>
<dbReference type="PANTHER" id="PTHR42693">
    <property type="entry name" value="ARYLSULFATASE FAMILY MEMBER"/>
    <property type="match status" value="1"/>
</dbReference>
<keyword evidence="4" id="KW-0106">Calcium</keyword>
<gene>
    <name evidence="6" type="ORF">CUJ83_04185</name>
</gene>
<dbReference type="Proteomes" id="UP001320159">
    <property type="component" value="Unassembled WGS sequence"/>
</dbReference>
<dbReference type="SUPFAM" id="SSF53649">
    <property type="entry name" value="Alkaline phosphatase-like"/>
    <property type="match status" value="1"/>
</dbReference>
<evidence type="ECO:0000256" key="2">
    <source>
        <dbReference type="ARBA" id="ARBA00022723"/>
    </source>
</evidence>
<evidence type="ECO:0000259" key="5">
    <source>
        <dbReference type="Pfam" id="PF00884"/>
    </source>
</evidence>
<dbReference type="AlphaFoldDB" id="A0AAP2W5D4"/>
<protein>
    <submittedName>
        <fullName evidence="6">Sulfatase</fullName>
    </submittedName>
</protein>
<dbReference type="InterPro" id="IPR017850">
    <property type="entry name" value="Alkaline_phosphatase_core_sf"/>
</dbReference>
<evidence type="ECO:0000256" key="1">
    <source>
        <dbReference type="ARBA" id="ARBA00008779"/>
    </source>
</evidence>
<keyword evidence="3" id="KW-0378">Hydrolase</keyword>
<dbReference type="InterPro" id="IPR000917">
    <property type="entry name" value="Sulfatase_N"/>
</dbReference>
<keyword evidence="7" id="KW-1185">Reference proteome</keyword>